<proteinExistence type="predicted"/>
<evidence type="ECO:0000313" key="3">
    <source>
        <dbReference type="Proteomes" id="UP000694701"/>
    </source>
</evidence>
<feature type="chain" id="PRO_5034265008" evidence="1">
    <location>
        <begin position="16"/>
        <end position="149"/>
    </location>
</feature>
<dbReference type="AlphaFoldDB" id="A0A8C2FGX0"/>
<sequence length="149" mass="17399">MKTILLLAFAVLVSSTPVENNDKKLLGELIDELFREVKRFSNNTKEIFLAELKMNGCKGEFFCQAEHELKEKVSGLSGAKFEHFRTDKKLMRNLKEYNKHHMKTCEPADEDHGPILLPDFLKNLIKCFKTAFSQVMLMYEGTFFFFLFF</sequence>
<evidence type="ECO:0000256" key="1">
    <source>
        <dbReference type="SAM" id="SignalP"/>
    </source>
</evidence>
<protein>
    <submittedName>
        <fullName evidence="2">Interleukin 13</fullName>
    </submittedName>
</protein>
<evidence type="ECO:0000313" key="2">
    <source>
        <dbReference type="Ensembl" id="ENSCCRP00020055875.1"/>
    </source>
</evidence>
<feature type="signal peptide" evidence="1">
    <location>
        <begin position="1"/>
        <end position="15"/>
    </location>
</feature>
<reference evidence="2" key="1">
    <citation type="submission" date="2025-08" db="UniProtKB">
        <authorList>
            <consortium name="Ensembl"/>
        </authorList>
    </citation>
    <scope>IDENTIFICATION</scope>
</reference>
<accession>A0A8C2FGX0</accession>
<organism evidence="2 3">
    <name type="scientific">Cyprinus carpio</name>
    <name type="common">Common carp</name>
    <dbReference type="NCBI Taxonomy" id="7962"/>
    <lineage>
        <taxon>Eukaryota</taxon>
        <taxon>Metazoa</taxon>
        <taxon>Chordata</taxon>
        <taxon>Craniata</taxon>
        <taxon>Vertebrata</taxon>
        <taxon>Euteleostomi</taxon>
        <taxon>Actinopterygii</taxon>
        <taxon>Neopterygii</taxon>
        <taxon>Teleostei</taxon>
        <taxon>Ostariophysi</taxon>
        <taxon>Cypriniformes</taxon>
        <taxon>Cyprinidae</taxon>
        <taxon>Cyprininae</taxon>
        <taxon>Cyprinus</taxon>
    </lineage>
</organism>
<name>A0A8C2FGX0_CYPCA</name>
<dbReference type="Ensembl" id="ENSCCRT00020061550.1">
    <property type="protein sequence ID" value="ENSCCRP00020055875.1"/>
    <property type="gene ID" value="ENSCCRG00020026316.1"/>
</dbReference>
<keyword evidence="1" id="KW-0732">Signal</keyword>
<dbReference type="Proteomes" id="UP000694701">
    <property type="component" value="Unplaced"/>
</dbReference>